<evidence type="ECO:0000256" key="2">
    <source>
        <dbReference type="ARBA" id="ARBA00014129"/>
    </source>
</evidence>
<keyword evidence="4 7" id="KW-0805">Transcription regulation</keyword>
<evidence type="ECO:0000256" key="5">
    <source>
        <dbReference type="ARBA" id="ARBA00023125"/>
    </source>
</evidence>
<protein>
    <recommendedName>
        <fullName evidence="2 7">Transcriptional regulator CtsR</fullName>
    </recommendedName>
</protein>
<dbReference type="PIRSF" id="PIRSF010607">
    <property type="entry name" value="Txn_repr_CtsR"/>
    <property type="match status" value="1"/>
</dbReference>
<evidence type="ECO:0000313" key="11">
    <source>
        <dbReference type="Proteomes" id="UP000016981"/>
    </source>
</evidence>
<organism evidence="10 11">
    <name type="scientific">Streptococcus anginosus T5</name>
    <dbReference type="NCBI Taxonomy" id="1163302"/>
    <lineage>
        <taxon>Bacteria</taxon>
        <taxon>Bacillati</taxon>
        <taxon>Bacillota</taxon>
        <taxon>Bacilli</taxon>
        <taxon>Lactobacillales</taxon>
        <taxon>Streptococcaceae</taxon>
        <taxon>Streptococcus</taxon>
        <taxon>Streptococcus anginosus group</taxon>
    </lineage>
</organism>
<dbReference type="InterPro" id="IPR041902">
    <property type="entry name" value="CtsR_N_sf"/>
</dbReference>
<dbReference type="InterPro" id="IPR008463">
    <property type="entry name" value="CtsR"/>
</dbReference>
<keyword evidence="6 7" id="KW-0804">Transcription</keyword>
<dbReference type="Pfam" id="PF17727">
    <property type="entry name" value="CtsR_C"/>
    <property type="match status" value="1"/>
</dbReference>
<dbReference type="AlphaFoldDB" id="A0AAN4T4Y4"/>
<comment type="caution">
    <text evidence="10">The sequence shown here is derived from an EMBL/GenBank/DDBJ whole genome shotgun (WGS) entry which is preliminary data.</text>
</comment>
<feature type="domain" description="CtsR C-terminal dimerization" evidence="9">
    <location>
        <begin position="90"/>
        <end position="157"/>
    </location>
</feature>
<evidence type="ECO:0000259" key="8">
    <source>
        <dbReference type="Pfam" id="PF05848"/>
    </source>
</evidence>
<keyword evidence="5 7" id="KW-0238">DNA-binding</keyword>
<dbReference type="Proteomes" id="UP000016981">
    <property type="component" value="Unassembled WGS sequence"/>
</dbReference>
<evidence type="ECO:0000256" key="6">
    <source>
        <dbReference type="ARBA" id="ARBA00023163"/>
    </source>
</evidence>
<evidence type="ECO:0000256" key="7">
    <source>
        <dbReference type="PIRNR" id="PIRNR010607"/>
    </source>
</evidence>
<dbReference type="Gene3D" id="3.30.56.130">
    <property type="entry name" value="Transcriptional regulator CtsR, winged HTH domain"/>
    <property type="match status" value="1"/>
</dbReference>
<evidence type="ECO:0000256" key="1">
    <source>
        <dbReference type="ARBA" id="ARBA00010189"/>
    </source>
</evidence>
<dbReference type="InterPro" id="IPR041908">
    <property type="entry name" value="CtsR_C_sf"/>
</dbReference>
<keyword evidence="3 7" id="KW-0678">Repressor</keyword>
<gene>
    <name evidence="10" type="ORF">ANG6_0297</name>
</gene>
<sequence length="165" mass="18772">MEQKKELEERVVMSHKNTSDSIEEYIKALLAQAGIAELKRSEIADVFQVVPSQINYVIKTRFTESRGYVVESKRGGGGYIRIGRIEFSNHHELLCDLLHSVGEQISQQVFTDIIQLLFDEKIMTEREGNLLLATATDRVLGVNAAQIRARMLKKILQQVDRKGKN</sequence>
<dbReference type="EMBL" id="BASY01000002">
    <property type="protein sequence ID" value="GAD45802.1"/>
    <property type="molecule type" value="Genomic_DNA"/>
</dbReference>
<evidence type="ECO:0000313" key="10">
    <source>
        <dbReference type="EMBL" id="GAD45802.1"/>
    </source>
</evidence>
<dbReference type="InterPro" id="IPR040465">
    <property type="entry name" value="CtsR_N"/>
</dbReference>
<dbReference type="Pfam" id="PF05848">
    <property type="entry name" value="CtsR"/>
    <property type="match status" value="1"/>
</dbReference>
<evidence type="ECO:0000256" key="4">
    <source>
        <dbReference type="ARBA" id="ARBA00023015"/>
    </source>
</evidence>
<dbReference type="InterPro" id="IPR041473">
    <property type="entry name" value="CtsR_C"/>
</dbReference>
<proteinExistence type="inferred from homology"/>
<evidence type="ECO:0000256" key="3">
    <source>
        <dbReference type="ARBA" id="ARBA00022491"/>
    </source>
</evidence>
<dbReference type="Gene3D" id="1.10.1200.150">
    <property type="entry name" value="Transcriptional regulator CtsR, C-terminal domain"/>
    <property type="match status" value="1"/>
</dbReference>
<dbReference type="GO" id="GO:0003677">
    <property type="term" value="F:DNA binding"/>
    <property type="evidence" value="ECO:0007669"/>
    <property type="project" value="UniProtKB-UniRule"/>
</dbReference>
<accession>A0AAN4T4Y4</accession>
<dbReference type="GO" id="GO:0006355">
    <property type="term" value="P:regulation of DNA-templated transcription"/>
    <property type="evidence" value="ECO:0007669"/>
    <property type="project" value="UniProtKB-UniRule"/>
</dbReference>
<name>A0AAN4T4Y4_STRAP</name>
<reference evidence="11" key="1">
    <citation type="submission" date="2013-09" db="EMBL/GenBank/DDBJ databases">
        <title>Genome Sequences of seven clinical isolates and type strains of anginosus group streptococci.</title>
        <authorList>
            <person name="Maruyama F."/>
            <person name="Sakurai A."/>
            <person name="Ogura Y."/>
            <person name="Homma H."/>
            <person name="Takahashi N."/>
            <person name="Ohtsubo Y."/>
            <person name="Hoshino T."/>
            <person name="Okahashi N."/>
            <person name="Nakagawa I."/>
            <person name="Kimura S."/>
            <person name="Fujiwara T."/>
            <person name="Hayashi T."/>
            <person name="Shintani S."/>
        </authorList>
    </citation>
    <scope>NUCLEOTIDE SEQUENCE [LARGE SCALE GENOMIC DNA]</scope>
    <source>
        <strain evidence="11">T5</strain>
    </source>
</reference>
<evidence type="ECO:0000259" key="9">
    <source>
        <dbReference type="Pfam" id="PF17727"/>
    </source>
</evidence>
<comment type="similarity">
    <text evidence="1 7">Belongs to the CtsR family.</text>
</comment>
<feature type="domain" description="CtsR N-terminal HTH" evidence="8">
    <location>
        <begin position="17"/>
        <end position="85"/>
    </location>
</feature>